<dbReference type="Proteomes" id="UP001501337">
    <property type="component" value="Unassembled WGS sequence"/>
</dbReference>
<evidence type="ECO:0000259" key="1">
    <source>
        <dbReference type="Pfam" id="PF12625"/>
    </source>
</evidence>
<protein>
    <recommendedName>
        <fullName evidence="1">HTH-type transcriptional regulator AraC-type N-terminal domain-containing protein</fullName>
    </recommendedName>
</protein>
<organism evidence="2 3">
    <name type="scientific">Allohahella marinimesophila</name>
    <dbReference type="NCBI Taxonomy" id="1054972"/>
    <lineage>
        <taxon>Bacteria</taxon>
        <taxon>Pseudomonadati</taxon>
        <taxon>Pseudomonadota</taxon>
        <taxon>Gammaproteobacteria</taxon>
        <taxon>Oceanospirillales</taxon>
        <taxon>Hahellaceae</taxon>
        <taxon>Allohahella</taxon>
    </lineage>
</organism>
<comment type="caution">
    <text evidence="2">The sequence shown here is derived from an EMBL/GenBank/DDBJ whole genome shotgun (WGS) entry which is preliminary data.</text>
</comment>
<keyword evidence="3" id="KW-1185">Reference proteome</keyword>
<feature type="domain" description="HTH-type transcriptional regulator AraC-type N-terminal" evidence="1">
    <location>
        <begin position="25"/>
        <end position="125"/>
    </location>
</feature>
<proteinExistence type="predicted"/>
<accession>A0ABP7PGU9</accession>
<evidence type="ECO:0000313" key="3">
    <source>
        <dbReference type="Proteomes" id="UP001501337"/>
    </source>
</evidence>
<dbReference type="EMBL" id="BAABBO010000010">
    <property type="protein sequence ID" value="GAA3965289.1"/>
    <property type="molecule type" value="Genomic_DNA"/>
</dbReference>
<dbReference type="RefSeq" id="WP_344806633.1">
    <property type="nucleotide sequence ID" value="NZ_BAABBO010000010.1"/>
</dbReference>
<sequence>MQSPFLLTSWVSSCLNGLRLRGWCPEQLFRIASVDPALLQQPTFPAHSFNVLLETARTLHDAPDVGIEARRGITPGSLLSVGLAVMSCRNLREGLDLMVKFNAGLTSCFELSLAEHGERTSFGLHQGLDVTEPYP</sequence>
<gene>
    <name evidence="2" type="ORF">GCM10022278_23910</name>
</gene>
<dbReference type="Pfam" id="PF12625">
    <property type="entry name" value="Arabinose_bd"/>
    <property type="match status" value="1"/>
</dbReference>
<dbReference type="InterPro" id="IPR032687">
    <property type="entry name" value="AraC-type_N"/>
</dbReference>
<evidence type="ECO:0000313" key="2">
    <source>
        <dbReference type="EMBL" id="GAA3965289.1"/>
    </source>
</evidence>
<name>A0ABP7PGU9_9GAMM</name>
<reference evidence="3" key="1">
    <citation type="journal article" date="2019" name="Int. J. Syst. Evol. Microbiol.">
        <title>The Global Catalogue of Microorganisms (GCM) 10K type strain sequencing project: providing services to taxonomists for standard genome sequencing and annotation.</title>
        <authorList>
            <consortium name="The Broad Institute Genomics Platform"/>
            <consortium name="The Broad Institute Genome Sequencing Center for Infectious Disease"/>
            <person name="Wu L."/>
            <person name="Ma J."/>
        </authorList>
    </citation>
    <scope>NUCLEOTIDE SEQUENCE [LARGE SCALE GENOMIC DNA]</scope>
    <source>
        <strain evidence="3">JCM 17555</strain>
    </source>
</reference>